<reference evidence="3" key="1">
    <citation type="submission" date="2022-11" db="UniProtKB">
        <authorList>
            <consortium name="WormBaseParasite"/>
        </authorList>
    </citation>
    <scope>IDENTIFICATION</scope>
</reference>
<name>A0A915L334_ROMCU</name>
<feature type="compositionally biased region" description="Low complexity" evidence="1">
    <location>
        <begin position="10"/>
        <end position="25"/>
    </location>
</feature>
<evidence type="ECO:0000313" key="2">
    <source>
        <dbReference type="Proteomes" id="UP000887565"/>
    </source>
</evidence>
<dbReference type="WBParaSite" id="nRc.2.0.1.t45524-RA">
    <property type="protein sequence ID" value="nRc.2.0.1.t45524-RA"/>
    <property type="gene ID" value="nRc.2.0.1.g45524"/>
</dbReference>
<keyword evidence="2" id="KW-1185">Reference proteome</keyword>
<proteinExistence type="predicted"/>
<organism evidence="2 3">
    <name type="scientific">Romanomermis culicivorax</name>
    <name type="common">Nematode worm</name>
    <dbReference type="NCBI Taxonomy" id="13658"/>
    <lineage>
        <taxon>Eukaryota</taxon>
        <taxon>Metazoa</taxon>
        <taxon>Ecdysozoa</taxon>
        <taxon>Nematoda</taxon>
        <taxon>Enoplea</taxon>
        <taxon>Dorylaimia</taxon>
        <taxon>Mermithida</taxon>
        <taxon>Mermithoidea</taxon>
        <taxon>Mermithidae</taxon>
        <taxon>Romanomermis</taxon>
    </lineage>
</organism>
<protein>
    <submittedName>
        <fullName evidence="3">Uncharacterized protein</fullName>
    </submittedName>
</protein>
<dbReference type="AlphaFoldDB" id="A0A915L334"/>
<accession>A0A915L334</accession>
<feature type="region of interest" description="Disordered" evidence="1">
    <location>
        <begin position="1"/>
        <end position="25"/>
    </location>
</feature>
<evidence type="ECO:0000313" key="3">
    <source>
        <dbReference type="WBParaSite" id="nRc.2.0.1.t45524-RA"/>
    </source>
</evidence>
<dbReference type="Proteomes" id="UP000887565">
    <property type="component" value="Unplaced"/>
</dbReference>
<evidence type="ECO:0000256" key="1">
    <source>
        <dbReference type="SAM" id="MobiDB-lite"/>
    </source>
</evidence>
<sequence>MDVKPSILKTATTTRTMTSLPTTASTSVSSTTVRPIRATSTLTSTTTATAPSQLKLVITTCPVLGAVPPAGTNLQFPPQLPSKTTTLPNYVSFCTTNLPHSVTLATLHYPPRIDSTVNSFSPHTLHEMVLINFFGCIGVHVTMAVKVCATNASLAIYQYFSDHYCRDYCKPRLPISPDVAILILR</sequence>